<keyword evidence="5" id="KW-1185">Reference proteome</keyword>
<evidence type="ECO:0000259" key="2">
    <source>
        <dbReference type="Pfam" id="PF00144"/>
    </source>
</evidence>
<dbReference type="KEGG" id="uru:DSM104443_02940"/>
<dbReference type="InterPro" id="IPR001466">
    <property type="entry name" value="Beta-lactam-related"/>
</dbReference>
<evidence type="ECO:0000259" key="3">
    <source>
        <dbReference type="Pfam" id="PF11954"/>
    </source>
</evidence>
<dbReference type="EMBL" id="CP053069">
    <property type="protein sequence ID" value="QJR11857.1"/>
    <property type="molecule type" value="Genomic_DNA"/>
</dbReference>
<dbReference type="SUPFAM" id="SSF56601">
    <property type="entry name" value="beta-lactamase/transpeptidase-like"/>
    <property type="match status" value="1"/>
</dbReference>
<accession>A0A6M4H1Z4</accession>
<dbReference type="PANTHER" id="PTHR22935:SF95">
    <property type="entry name" value="BETA-LACTAMASE-LIKE 1-RELATED"/>
    <property type="match status" value="1"/>
</dbReference>
<name>A0A6M4H1Z4_9PROT</name>
<dbReference type="Pfam" id="PF00144">
    <property type="entry name" value="Beta-lactamase"/>
    <property type="match status" value="1"/>
</dbReference>
<evidence type="ECO:0000313" key="5">
    <source>
        <dbReference type="Proteomes" id="UP000501534"/>
    </source>
</evidence>
<evidence type="ECO:0000256" key="1">
    <source>
        <dbReference type="ARBA" id="ARBA00038473"/>
    </source>
</evidence>
<feature type="domain" description="Beta-lactamase-related" evidence="2">
    <location>
        <begin position="41"/>
        <end position="321"/>
    </location>
</feature>
<dbReference type="InterPro" id="IPR021860">
    <property type="entry name" value="Peptidase_S12_Pab87-rel_C"/>
</dbReference>
<dbReference type="InterPro" id="IPR051478">
    <property type="entry name" value="Beta-lactamase-like_AB/R"/>
</dbReference>
<dbReference type="AlphaFoldDB" id="A0A6M4H1Z4"/>
<dbReference type="Proteomes" id="UP000501534">
    <property type="component" value="Chromosome"/>
</dbReference>
<reference evidence="4 5" key="1">
    <citation type="submission" date="2020-04" db="EMBL/GenBank/DDBJ databases">
        <title>Usitatibacter rugosus gen. nov., sp. nov. and Usitatibacter palustris sp. nov., novel members of Usitatibacteraceae fam. nov. within the order Nitrosomonadales isolated from soil.</title>
        <authorList>
            <person name="Huber K.J."/>
            <person name="Neumann-Schaal M."/>
            <person name="Geppert A."/>
            <person name="Luckner M."/>
            <person name="Wanner G."/>
            <person name="Overmann J."/>
        </authorList>
    </citation>
    <scope>NUCLEOTIDE SEQUENCE [LARGE SCALE GENOMIC DNA]</scope>
    <source>
        <strain evidence="4 5">0125_3</strain>
    </source>
</reference>
<feature type="domain" description="Peptidase S12 Pab87-related C-terminal" evidence="3">
    <location>
        <begin position="340"/>
        <end position="419"/>
    </location>
</feature>
<evidence type="ECO:0008006" key="6">
    <source>
        <dbReference type="Google" id="ProtNLM"/>
    </source>
</evidence>
<evidence type="ECO:0000313" key="4">
    <source>
        <dbReference type="EMBL" id="QJR11857.1"/>
    </source>
</evidence>
<dbReference type="PANTHER" id="PTHR22935">
    <property type="entry name" value="PENICILLIN-BINDING PROTEIN"/>
    <property type="match status" value="1"/>
</dbReference>
<dbReference type="InterPro" id="IPR012338">
    <property type="entry name" value="Beta-lactam/transpept-like"/>
</dbReference>
<dbReference type="Gene3D" id="3.40.710.10">
    <property type="entry name" value="DD-peptidase/beta-lactamase superfamily"/>
    <property type="match status" value="1"/>
</dbReference>
<protein>
    <recommendedName>
        <fullName evidence="6">Beta-lactamase</fullName>
    </recommendedName>
</protein>
<dbReference type="Pfam" id="PF11954">
    <property type="entry name" value="DUF3471"/>
    <property type="match status" value="1"/>
</dbReference>
<organism evidence="4 5">
    <name type="scientific">Usitatibacter rugosus</name>
    <dbReference type="NCBI Taxonomy" id="2732067"/>
    <lineage>
        <taxon>Bacteria</taxon>
        <taxon>Pseudomonadati</taxon>
        <taxon>Pseudomonadota</taxon>
        <taxon>Betaproteobacteria</taxon>
        <taxon>Nitrosomonadales</taxon>
        <taxon>Usitatibacteraceae</taxon>
        <taxon>Usitatibacter</taxon>
    </lineage>
</organism>
<gene>
    <name evidence="4" type="ORF">DSM104443_02940</name>
</gene>
<sequence>MASPNERLSQTVVARLAAEDQPACVAVGIVGPAARTAIACTNSAGKLTIDPDSIFEIGSFSKVMTGVLLANMIERGEVKLTDPISKYAPAGSKLPTRGGREITLGDLVSHRSSLPRVPPNFKPTNLSNPYKGFDSKALYEGLAQTELTADIGTRQEYSNFGFMLLSDLLGRAGGKRFDELLAERIFKVLEMTSTGVVLPAEVEKRFVQGHAAGYTPVPMWDIDPALAGAGGIRSSLVDMMRFADAAVGRRTLGLGKTFDASLVPLIDNSEGTSTLFAWGMRRRGVGRLIFHNGQTGGMRSMVVVNPDNGTGAVVLTDSVVSFEDLAFYLVDASMPLKLKREEITLDDKVLDEYVGTYQLTPEFALRIFREGSRLLVQATGQSALPMFAEAQDRFFLKLVDAQLTFRRDAKGRVISVVLHQGGRDLPGPRTTPARGS</sequence>
<comment type="similarity">
    <text evidence="1">Belongs to the beta-lactamase family.</text>
</comment>
<proteinExistence type="inferred from homology"/>